<evidence type="ECO:0000313" key="3">
    <source>
        <dbReference type="Proteomes" id="UP000477849"/>
    </source>
</evidence>
<dbReference type="InterPro" id="IPR053802">
    <property type="entry name" value="DUF6950"/>
</dbReference>
<name>A0A6M1RZ03_9HYPH</name>
<dbReference type="AlphaFoldDB" id="A0A6M1RZ03"/>
<comment type="caution">
    <text evidence="2">The sequence shown here is derived from an EMBL/GenBank/DDBJ whole genome shotgun (WGS) entry which is preliminary data.</text>
</comment>
<proteinExistence type="predicted"/>
<accession>A0A6M1RZ03</accession>
<evidence type="ECO:0000313" key="2">
    <source>
        <dbReference type="EMBL" id="NGO63963.1"/>
    </source>
</evidence>
<gene>
    <name evidence="2" type="ORF">G6N76_09780</name>
</gene>
<feature type="domain" description="DUF6950" evidence="1">
    <location>
        <begin position="5"/>
        <end position="136"/>
    </location>
</feature>
<dbReference type="RefSeq" id="WP_163905677.1">
    <property type="nucleotide sequence ID" value="NZ_CP048427.1"/>
</dbReference>
<dbReference type="EMBL" id="JAAKZH010000003">
    <property type="protein sequence ID" value="NGO63963.1"/>
    <property type="molecule type" value="Genomic_DNA"/>
</dbReference>
<reference evidence="2 3" key="1">
    <citation type="submission" date="2020-02" db="EMBL/GenBank/DDBJ databases">
        <title>Genome sequence of the type strain CCBAU10050 of Rhizobium daejeonense.</title>
        <authorList>
            <person name="Gao J."/>
            <person name="Sun J."/>
        </authorList>
    </citation>
    <scope>NUCLEOTIDE SEQUENCE [LARGE SCALE GENOMIC DNA]</scope>
    <source>
        <strain evidence="2 3">CCBAU10050</strain>
    </source>
</reference>
<dbReference type="Proteomes" id="UP000477849">
    <property type="component" value="Unassembled WGS sequence"/>
</dbReference>
<evidence type="ECO:0000259" key="1">
    <source>
        <dbReference type="Pfam" id="PF22262"/>
    </source>
</evidence>
<protein>
    <recommendedName>
        <fullName evidence="1">DUF6950 domain-containing protein</fullName>
    </recommendedName>
</protein>
<sequence length="137" mass="15177">MSADLAARALAYAEAARDEPMVWGESDCTAWARRWVEDVIGRKMHLPTWSSREEAIAYIAKAGSLDALWSDALDTYGLAERYDDPQPGDIGIIDTHIAGQVGGIFLNHGLFAWRAEPSGARLLRPRPRTIIRVWAVS</sequence>
<organism evidence="2 3">
    <name type="scientific">Rhizobium daejeonense</name>
    <dbReference type="NCBI Taxonomy" id="240521"/>
    <lineage>
        <taxon>Bacteria</taxon>
        <taxon>Pseudomonadati</taxon>
        <taxon>Pseudomonadota</taxon>
        <taxon>Alphaproteobacteria</taxon>
        <taxon>Hyphomicrobiales</taxon>
        <taxon>Rhizobiaceae</taxon>
        <taxon>Rhizobium/Agrobacterium group</taxon>
        <taxon>Rhizobium</taxon>
    </lineage>
</organism>
<dbReference type="Pfam" id="PF22262">
    <property type="entry name" value="DUF6950"/>
    <property type="match status" value="1"/>
</dbReference>
<keyword evidence="3" id="KW-1185">Reference proteome</keyword>